<evidence type="ECO:0008006" key="3">
    <source>
        <dbReference type="Google" id="ProtNLM"/>
    </source>
</evidence>
<dbReference type="Gene3D" id="2.60.40.1080">
    <property type="match status" value="1"/>
</dbReference>
<accession>A0ABT4YPK2</accession>
<dbReference type="EMBL" id="JAQLOI010000001">
    <property type="protein sequence ID" value="MDB1123492.1"/>
    <property type="molecule type" value="Genomic_DNA"/>
</dbReference>
<evidence type="ECO:0000313" key="2">
    <source>
        <dbReference type="Proteomes" id="UP001210678"/>
    </source>
</evidence>
<evidence type="ECO:0000313" key="1">
    <source>
        <dbReference type="EMBL" id="MDB1123492.1"/>
    </source>
</evidence>
<proteinExistence type="predicted"/>
<name>A0ABT4YPK2_9VIBR</name>
<dbReference type="Proteomes" id="UP001210678">
    <property type="component" value="Unassembled WGS sequence"/>
</dbReference>
<gene>
    <name evidence="1" type="ORF">PGX00_07390</name>
</gene>
<organism evidence="1 2">
    <name type="scientific">Vibrio algarum</name>
    <dbReference type="NCBI Taxonomy" id="3020714"/>
    <lineage>
        <taxon>Bacteria</taxon>
        <taxon>Pseudomonadati</taxon>
        <taxon>Pseudomonadota</taxon>
        <taxon>Gammaproteobacteria</taxon>
        <taxon>Vibrionales</taxon>
        <taxon>Vibrionaceae</taxon>
        <taxon>Vibrio</taxon>
    </lineage>
</organism>
<keyword evidence="2" id="KW-1185">Reference proteome</keyword>
<protein>
    <recommendedName>
        <fullName evidence="3">BIG2 domain-containing protein</fullName>
    </recommendedName>
</protein>
<sequence length="341" mass="36433">MSKQKFLPHLSSIVAVLIFTGCNSDSHTTIGSETDLPSTGIVVDSSLYEIVITPNSLTYIPMIDLPNQTNYQAIGKYSDGTEVDITTEVNWSMVSSDIADIESGHILAKSEGSARVVVNLDGISSDEAGLIITSSAVCGHNMNLPLGDASITPESGINDVNTNAASRCIKIASATIKGKTLLFTSSPSLEVLQSLEYKQTTGIDSSNNGRTYAGTVQDGAYGEAFGLFDQRSITGGHGNDGQYDRWCTDLGQMNFAGKNDWRTATIAEMGSNDASRNPTLEGLFQDKSDMATLGWPTDKLYWTNTESGTDSYYDTLLLSDGATFSGGPNYASYVSCVSEQF</sequence>
<reference evidence="1 2" key="1">
    <citation type="submission" date="2023-01" db="EMBL/GenBank/DDBJ databases">
        <title>Vibrio sp. KJ40-1 sp.nov, isolated from marine algae.</title>
        <authorList>
            <person name="Butt M."/>
            <person name="Kim J.M.J."/>
            <person name="Jeon C.O.C."/>
        </authorList>
    </citation>
    <scope>NUCLEOTIDE SEQUENCE [LARGE SCALE GENOMIC DNA]</scope>
    <source>
        <strain evidence="1 2">KJ40-1</strain>
    </source>
</reference>
<dbReference type="PROSITE" id="PS51257">
    <property type="entry name" value="PROKAR_LIPOPROTEIN"/>
    <property type="match status" value="1"/>
</dbReference>
<comment type="caution">
    <text evidence="1">The sequence shown here is derived from an EMBL/GenBank/DDBJ whole genome shotgun (WGS) entry which is preliminary data.</text>
</comment>
<dbReference type="RefSeq" id="WP_272134118.1">
    <property type="nucleotide sequence ID" value="NZ_JAQLOI010000001.1"/>
</dbReference>